<proteinExistence type="predicted"/>
<dbReference type="EMBL" id="CM042014">
    <property type="protein sequence ID" value="KAI3724680.1"/>
    <property type="molecule type" value="Genomic_DNA"/>
</dbReference>
<keyword evidence="2" id="KW-1185">Reference proteome</keyword>
<evidence type="ECO:0000313" key="1">
    <source>
        <dbReference type="EMBL" id="KAI3724680.1"/>
    </source>
</evidence>
<organism evidence="1 2">
    <name type="scientific">Cichorium intybus</name>
    <name type="common">Chicory</name>
    <dbReference type="NCBI Taxonomy" id="13427"/>
    <lineage>
        <taxon>Eukaryota</taxon>
        <taxon>Viridiplantae</taxon>
        <taxon>Streptophyta</taxon>
        <taxon>Embryophyta</taxon>
        <taxon>Tracheophyta</taxon>
        <taxon>Spermatophyta</taxon>
        <taxon>Magnoliopsida</taxon>
        <taxon>eudicotyledons</taxon>
        <taxon>Gunneridae</taxon>
        <taxon>Pentapetalae</taxon>
        <taxon>asterids</taxon>
        <taxon>campanulids</taxon>
        <taxon>Asterales</taxon>
        <taxon>Asteraceae</taxon>
        <taxon>Cichorioideae</taxon>
        <taxon>Cichorieae</taxon>
        <taxon>Cichoriinae</taxon>
        <taxon>Cichorium</taxon>
    </lineage>
</organism>
<sequence>MRLGKGIGNGLINRAGFWAHGKGEVDGGCFSARVGGGVAIVARTRDDRGRIALSLCWGLWLPYLIPFTSQGQDESIALPPREEMAPIDSIEGIKQTEREERISFILSLSQRPPSYWKAPITLAKKALPQSFQAKGSVPGLRLGQEGYGEKPPTCQDQNSKGKRQYSTMSWGLSLS</sequence>
<evidence type="ECO:0000313" key="2">
    <source>
        <dbReference type="Proteomes" id="UP001055811"/>
    </source>
</evidence>
<protein>
    <submittedName>
        <fullName evidence="1">Uncharacterized protein</fullName>
    </submittedName>
</protein>
<comment type="caution">
    <text evidence="1">The sequence shown here is derived from an EMBL/GenBank/DDBJ whole genome shotgun (WGS) entry which is preliminary data.</text>
</comment>
<gene>
    <name evidence="1" type="ORF">L2E82_36465</name>
</gene>
<dbReference type="Proteomes" id="UP001055811">
    <property type="component" value="Linkage Group LG06"/>
</dbReference>
<accession>A0ACB9BRT2</accession>
<reference evidence="2" key="1">
    <citation type="journal article" date="2022" name="Mol. Ecol. Resour.">
        <title>The genomes of chicory, endive, great burdock and yacon provide insights into Asteraceae palaeo-polyploidization history and plant inulin production.</title>
        <authorList>
            <person name="Fan W."/>
            <person name="Wang S."/>
            <person name="Wang H."/>
            <person name="Wang A."/>
            <person name="Jiang F."/>
            <person name="Liu H."/>
            <person name="Zhao H."/>
            <person name="Xu D."/>
            <person name="Zhang Y."/>
        </authorList>
    </citation>
    <scope>NUCLEOTIDE SEQUENCE [LARGE SCALE GENOMIC DNA]</scope>
    <source>
        <strain evidence="2">cv. Punajuju</strain>
    </source>
</reference>
<name>A0ACB9BRT2_CICIN</name>
<reference evidence="1 2" key="2">
    <citation type="journal article" date="2022" name="Mol. Ecol. Resour.">
        <title>The genomes of chicory, endive, great burdock and yacon provide insights into Asteraceae paleo-polyploidization history and plant inulin production.</title>
        <authorList>
            <person name="Fan W."/>
            <person name="Wang S."/>
            <person name="Wang H."/>
            <person name="Wang A."/>
            <person name="Jiang F."/>
            <person name="Liu H."/>
            <person name="Zhao H."/>
            <person name="Xu D."/>
            <person name="Zhang Y."/>
        </authorList>
    </citation>
    <scope>NUCLEOTIDE SEQUENCE [LARGE SCALE GENOMIC DNA]</scope>
    <source>
        <strain evidence="2">cv. Punajuju</strain>
        <tissue evidence="1">Leaves</tissue>
    </source>
</reference>